<dbReference type="Proteomes" id="UP000000238">
    <property type="component" value="Chromosome"/>
</dbReference>
<dbReference type="AlphaFoldDB" id="Q2SHP8"/>
<protein>
    <submittedName>
        <fullName evidence="13">Permease of the major facilitator superfamily</fullName>
    </submittedName>
</protein>
<evidence type="ECO:0000256" key="4">
    <source>
        <dbReference type="ARBA" id="ARBA00022719"/>
    </source>
</evidence>
<keyword evidence="3 10" id="KW-0812">Transmembrane</keyword>
<feature type="transmembrane region" description="Helical" evidence="10">
    <location>
        <begin position="30"/>
        <end position="50"/>
    </location>
</feature>
<dbReference type="GO" id="GO:0016020">
    <property type="term" value="C:membrane"/>
    <property type="evidence" value="ECO:0007669"/>
    <property type="project" value="UniProtKB-SubCell"/>
</dbReference>
<evidence type="ECO:0000256" key="2">
    <source>
        <dbReference type="ARBA" id="ARBA00006214"/>
    </source>
</evidence>
<dbReference type="Pfam" id="PF03779">
    <property type="entry name" value="SPW"/>
    <property type="match status" value="1"/>
</dbReference>
<proteinExistence type="inferred from homology"/>
<keyword evidence="14" id="KW-1185">Reference proteome</keyword>
<feature type="transmembrane region" description="Helical" evidence="10">
    <location>
        <begin position="353"/>
        <end position="374"/>
    </location>
</feature>
<feature type="domain" description="Vitamin K epoxide reductase" evidence="12">
    <location>
        <begin position="159"/>
        <end position="293"/>
    </location>
</feature>
<evidence type="ECO:0000313" key="13">
    <source>
        <dbReference type="EMBL" id="ABC29826.1"/>
    </source>
</evidence>
<comment type="similarity">
    <text evidence="2">Belongs to the VKOR family.</text>
</comment>
<comment type="subcellular location">
    <subcellularLocation>
        <location evidence="1">Membrane</location>
        <topology evidence="1">Multi-pass membrane protein</topology>
    </subcellularLocation>
</comment>
<evidence type="ECO:0000256" key="7">
    <source>
        <dbReference type="ARBA" id="ARBA00023136"/>
    </source>
</evidence>
<evidence type="ECO:0000256" key="10">
    <source>
        <dbReference type="SAM" id="Phobius"/>
    </source>
</evidence>
<keyword evidence="6" id="KW-0560">Oxidoreductase</keyword>
<keyword evidence="4" id="KW-0874">Quinone</keyword>
<dbReference type="STRING" id="349521.HCH_03060"/>
<evidence type="ECO:0000313" key="14">
    <source>
        <dbReference type="Proteomes" id="UP000000238"/>
    </source>
</evidence>
<dbReference type="RefSeq" id="WP_011396895.1">
    <property type="nucleotide sequence ID" value="NC_007645.1"/>
</dbReference>
<dbReference type="GO" id="GO:0048038">
    <property type="term" value="F:quinone binding"/>
    <property type="evidence" value="ECO:0007669"/>
    <property type="project" value="UniProtKB-KW"/>
</dbReference>
<dbReference type="Pfam" id="PF07884">
    <property type="entry name" value="VKOR"/>
    <property type="match status" value="1"/>
</dbReference>
<dbReference type="eggNOG" id="COG0451">
    <property type="taxonomic scope" value="Bacteria"/>
</dbReference>
<keyword evidence="7 10" id="KW-0472">Membrane</keyword>
<evidence type="ECO:0000256" key="6">
    <source>
        <dbReference type="ARBA" id="ARBA00023002"/>
    </source>
</evidence>
<name>Q2SHP8_HAHCH</name>
<feature type="domain" description="SPW repeat-containing integral membrane" evidence="11">
    <location>
        <begin position="31"/>
        <end position="123"/>
    </location>
</feature>
<feature type="transmembrane region" description="Helical" evidence="10">
    <location>
        <begin position="85"/>
        <end position="102"/>
    </location>
</feature>
<evidence type="ECO:0000256" key="3">
    <source>
        <dbReference type="ARBA" id="ARBA00022692"/>
    </source>
</evidence>
<dbReference type="Gene3D" id="1.20.1440.130">
    <property type="entry name" value="VKOR domain"/>
    <property type="match status" value="1"/>
</dbReference>
<feature type="transmembrane region" description="Helical" evidence="10">
    <location>
        <begin position="160"/>
        <end position="179"/>
    </location>
</feature>
<dbReference type="CDD" id="cd12919">
    <property type="entry name" value="VKOR_2"/>
    <property type="match status" value="1"/>
</dbReference>
<feature type="transmembrane region" description="Helical" evidence="10">
    <location>
        <begin position="423"/>
        <end position="444"/>
    </location>
</feature>
<accession>Q2SHP8</accession>
<dbReference type="InterPro" id="IPR005530">
    <property type="entry name" value="SPW"/>
</dbReference>
<evidence type="ECO:0000256" key="8">
    <source>
        <dbReference type="ARBA" id="ARBA00023157"/>
    </source>
</evidence>
<organism evidence="13 14">
    <name type="scientific">Hahella chejuensis (strain KCTC 2396)</name>
    <dbReference type="NCBI Taxonomy" id="349521"/>
    <lineage>
        <taxon>Bacteria</taxon>
        <taxon>Pseudomonadati</taxon>
        <taxon>Pseudomonadota</taxon>
        <taxon>Gammaproteobacteria</taxon>
        <taxon>Oceanospirillales</taxon>
        <taxon>Hahellaceae</taxon>
        <taxon>Hahella</taxon>
    </lineage>
</organism>
<dbReference type="EMBL" id="CP000155">
    <property type="protein sequence ID" value="ABC29826.1"/>
    <property type="molecule type" value="Genomic_DNA"/>
</dbReference>
<feature type="transmembrane region" description="Helical" evidence="10">
    <location>
        <begin position="56"/>
        <end position="78"/>
    </location>
</feature>
<feature type="transmembrane region" description="Helical" evidence="10">
    <location>
        <begin position="386"/>
        <end position="403"/>
    </location>
</feature>
<feature type="transmembrane region" description="Helical" evidence="10">
    <location>
        <begin position="274"/>
        <end position="294"/>
    </location>
</feature>
<evidence type="ECO:0000259" key="12">
    <source>
        <dbReference type="Pfam" id="PF07884"/>
    </source>
</evidence>
<dbReference type="OrthoDB" id="9814124at2"/>
<gene>
    <name evidence="13" type="ordered locus">HCH_03060</name>
</gene>
<evidence type="ECO:0000256" key="9">
    <source>
        <dbReference type="ARBA" id="ARBA00023284"/>
    </source>
</evidence>
<evidence type="ECO:0000259" key="11">
    <source>
        <dbReference type="Pfam" id="PF03779"/>
    </source>
</evidence>
<keyword evidence="5 10" id="KW-1133">Transmembrane helix</keyword>
<dbReference type="HOGENOM" id="CLU_047231_0_0_6"/>
<keyword evidence="9" id="KW-0676">Redox-active center</keyword>
<evidence type="ECO:0000256" key="5">
    <source>
        <dbReference type="ARBA" id="ARBA00022989"/>
    </source>
</evidence>
<dbReference type="GO" id="GO:0016491">
    <property type="term" value="F:oxidoreductase activity"/>
    <property type="evidence" value="ECO:0007669"/>
    <property type="project" value="UniProtKB-KW"/>
</dbReference>
<sequence length="463" mass="50888">MQEQIIRSSSPFSRSIVHRDQYRALHSRNLWAHFMNMALAFWLVCSPALRDYREPGMVYSDIAAGVVLLVFASASLSWRWSCARWVCAIVGLWLLSAPLLFWTPNAAAYLNSSLTGILVIGFAIGLPPSPGVSSRAELDETNIPPGWDFNPSSWFQRLPIIALAIVGLLISTYLCAYQLQHIPEVWDPFFAGSRTDPQNGAEEIITSYVSEAWPVPDAGVGALTYALEILSGLVGSPKRWRTMPWLVALFGFMIVPLGIVSITFIIIQPILLGTWCSLCLIAATAMLLQIPYSLDELLATGQFLFRRKQAGRSLWKVFFLGDEDSGGRVAPEPSFEQRPAAIMKDIVGGGVGLPWNLAVSILIGVALMFTRLLFGTEGGMADWDHLIGSLTITVAVIALTEVARPVRFLLIPLGVCLLFTPFAYGPGLYASLASITAGVALILLSLPRGDINRHYGNWNRWMF</sequence>
<evidence type="ECO:0000256" key="1">
    <source>
        <dbReference type="ARBA" id="ARBA00004141"/>
    </source>
</evidence>
<keyword evidence="8" id="KW-1015">Disulfide bond</keyword>
<dbReference type="InterPro" id="IPR038354">
    <property type="entry name" value="VKOR_sf"/>
</dbReference>
<dbReference type="KEGG" id="hch:HCH_03060"/>
<reference evidence="13 14" key="1">
    <citation type="journal article" date="2005" name="Nucleic Acids Res.">
        <title>Genomic blueprint of Hahella chejuensis, a marine microbe producing an algicidal agent.</title>
        <authorList>
            <person name="Jeong H."/>
            <person name="Yim J.H."/>
            <person name="Lee C."/>
            <person name="Choi S.-H."/>
            <person name="Park Y.K."/>
            <person name="Yoon S.H."/>
            <person name="Hur C.-G."/>
            <person name="Kang H.-Y."/>
            <person name="Kim D."/>
            <person name="Lee H.H."/>
            <person name="Park K.H."/>
            <person name="Park S.-H."/>
            <person name="Park H.-S."/>
            <person name="Lee H.K."/>
            <person name="Oh T.K."/>
            <person name="Kim J.F."/>
        </authorList>
    </citation>
    <scope>NUCLEOTIDE SEQUENCE [LARGE SCALE GENOMIC DNA]</scope>
    <source>
        <strain evidence="13 14">KCTC 2396</strain>
    </source>
</reference>
<dbReference type="InterPro" id="IPR012932">
    <property type="entry name" value="VKOR"/>
</dbReference>
<feature type="transmembrane region" description="Helical" evidence="10">
    <location>
        <begin position="245"/>
        <end position="267"/>
    </location>
</feature>